<dbReference type="InterPro" id="IPR032001">
    <property type="entry name" value="SAWADEE_dom"/>
</dbReference>
<dbReference type="EMBL" id="JANJYI010000005">
    <property type="protein sequence ID" value="KAK2647998.1"/>
    <property type="molecule type" value="Genomic_DNA"/>
</dbReference>
<proteinExistence type="predicted"/>
<reference evidence="2" key="1">
    <citation type="journal article" date="2023" name="Plant J.">
        <title>Genome sequences and population genomics provide insights into the demographic history, inbreeding, and mutation load of two 'living fossil' tree species of Dipteronia.</title>
        <authorList>
            <person name="Feng Y."/>
            <person name="Comes H.P."/>
            <person name="Chen J."/>
            <person name="Zhu S."/>
            <person name="Lu R."/>
            <person name="Zhang X."/>
            <person name="Li P."/>
            <person name="Qiu J."/>
            <person name="Olsen K.M."/>
            <person name="Qiu Y."/>
        </authorList>
    </citation>
    <scope>NUCLEOTIDE SEQUENCE</scope>
    <source>
        <strain evidence="2">KIB01</strain>
    </source>
</reference>
<dbReference type="PANTHER" id="PTHR36384:SF1">
    <property type="entry name" value="SAWADEE PROTEIN"/>
    <property type="match status" value="1"/>
</dbReference>
<dbReference type="GO" id="GO:0003682">
    <property type="term" value="F:chromatin binding"/>
    <property type="evidence" value="ECO:0007669"/>
    <property type="project" value="InterPro"/>
</dbReference>
<evidence type="ECO:0000313" key="3">
    <source>
        <dbReference type="Proteomes" id="UP001280121"/>
    </source>
</evidence>
<dbReference type="Proteomes" id="UP001280121">
    <property type="component" value="Unassembled WGS sequence"/>
</dbReference>
<comment type="caution">
    <text evidence="2">The sequence shown here is derived from an EMBL/GenBank/DDBJ whole genome shotgun (WGS) entry which is preliminary data.</text>
</comment>
<sequence>MLTSIKSPTSSFPVVSYDDDGDGDGDEELEFRSFIDDAWYSVRVAFDGRSGKLIVMYCNFPDDNDSVYEAGKFFTFEELDDFASRFRPVSVQLQDSQCRDIVADGRLVCASHAFTDNDVLFYDAVVEQVNPKKHSFADGEEECLCSFMLVWRHGPNANLLTEKKIESICIVQSIENLNPNIASFIKMAKEKIKTYAHKSSSVSDAIGTNCSDVSVQSLKQVTLQVTKCVKLSANDILPCEEVGRSSNLLKRGREDADFGGVGNYYTILLENVEKELSPSTIIEFIHRQTSITVQAYVLPSLPSECYTRGVIVLDFQKDLEDLCGFLNNPDHFIVSSKGRPWMVAKNFLRHDIFRASSIGTPMFVSHRKLQNGNYGNGDELKVVRSGTEEYKTAKELWDLLVEFTSHQERLHKSLALEERKILKSSPEL</sequence>
<feature type="domain" description="SAWADEE" evidence="1">
    <location>
        <begin position="28"/>
        <end position="169"/>
    </location>
</feature>
<keyword evidence="3" id="KW-1185">Reference proteome</keyword>
<evidence type="ECO:0000259" key="1">
    <source>
        <dbReference type="Pfam" id="PF16719"/>
    </source>
</evidence>
<gene>
    <name evidence="2" type="ORF">Ddye_015487</name>
</gene>
<dbReference type="Pfam" id="PF16719">
    <property type="entry name" value="SAWADEE"/>
    <property type="match status" value="1"/>
</dbReference>
<organism evidence="2 3">
    <name type="scientific">Dipteronia dyeriana</name>
    <dbReference type="NCBI Taxonomy" id="168575"/>
    <lineage>
        <taxon>Eukaryota</taxon>
        <taxon>Viridiplantae</taxon>
        <taxon>Streptophyta</taxon>
        <taxon>Embryophyta</taxon>
        <taxon>Tracheophyta</taxon>
        <taxon>Spermatophyta</taxon>
        <taxon>Magnoliopsida</taxon>
        <taxon>eudicotyledons</taxon>
        <taxon>Gunneridae</taxon>
        <taxon>Pentapetalae</taxon>
        <taxon>rosids</taxon>
        <taxon>malvids</taxon>
        <taxon>Sapindales</taxon>
        <taxon>Sapindaceae</taxon>
        <taxon>Hippocastanoideae</taxon>
        <taxon>Acereae</taxon>
        <taxon>Dipteronia</taxon>
    </lineage>
</organism>
<accession>A0AAD9U5N3</accession>
<protein>
    <recommendedName>
        <fullName evidence="1">SAWADEE domain-containing protein</fullName>
    </recommendedName>
</protein>
<name>A0AAD9U5N3_9ROSI</name>
<dbReference type="PANTHER" id="PTHR36384">
    <property type="entry name" value="SAWADEE PROTEIN"/>
    <property type="match status" value="1"/>
</dbReference>
<dbReference type="AlphaFoldDB" id="A0AAD9U5N3"/>
<evidence type="ECO:0000313" key="2">
    <source>
        <dbReference type="EMBL" id="KAK2647998.1"/>
    </source>
</evidence>